<evidence type="ECO:0000259" key="9">
    <source>
        <dbReference type="Pfam" id="PF14905"/>
    </source>
</evidence>
<dbReference type="GO" id="GO:0044718">
    <property type="term" value="P:siderophore transmembrane transport"/>
    <property type="evidence" value="ECO:0007669"/>
    <property type="project" value="TreeGrafter"/>
</dbReference>
<keyword evidence="4" id="KW-0812">Transmembrane</keyword>
<dbReference type="PANTHER" id="PTHR30069:SF29">
    <property type="entry name" value="HEMOGLOBIN AND HEMOGLOBIN-HAPTOGLOBIN-BINDING PROTEIN 1-RELATED"/>
    <property type="match status" value="1"/>
</dbReference>
<comment type="subcellular location">
    <subcellularLocation>
        <location evidence="1">Cell outer membrane</location>
        <topology evidence="1">Multi-pass membrane protein</topology>
    </subcellularLocation>
</comment>
<dbReference type="Pfam" id="PF13715">
    <property type="entry name" value="CarbopepD_reg_2"/>
    <property type="match status" value="1"/>
</dbReference>
<dbReference type="InterPro" id="IPR008969">
    <property type="entry name" value="CarboxyPept-like_regulatory"/>
</dbReference>
<evidence type="ECO:0000256" key="7">
    <source>
        <dbReference type="ARBA" id="ARBA00023237"/>
    </source>
</evidence>
<reference evidence="10" key="1">
    <citation type="submission" date="2016-04" db="EMBL/GenBank/DDBJ databases">
        <authorList>
            <person name="Evans L.H."/>
            <person name="Alamgir A."/>
            <person name="Owens N."/>
            <person name="Weber N.D."/>
            <person name="Virtaneva K."/>
            <person name="Barbian K."/>
            <person name="Babar A."/>
            <person name="Rosenke K."/>
        </authorList>
    </citation>
    <scope>NUCLEOTIDE SEQUENCE</scope>
    <source>
        <strain evidence="10">86-1</strain>
    </source>
</reference>
<keyword evidence="2" id="KW-0813">Transport</keyword>
<dbReference type="InterPro" id="IPR041700">
    <property type="entry name" value="OMP_b-brl_3"/>
</dbReference>
<feature type="domain" description="Outer membrane protein beta-barrel" evidence="9">
    <location>
        <begin position="424"/>
        <end position="878"/>
    </location>
</feature>
<dbReference type="SUPFAM" id="SSF56935">
    <property type="entry name" value="Porins"/>
    <property type="match status" value="1"/>
</dbReference>
<keyword evidence="5 8" id="KW-0732">Signal</keyword>
<evidence type="ECO:0000256" key="6">
    <source>
        <dbReference type="ARBA" id="ARBA00023136"/>
    </source>
</evidence>
<keyword evidence="3" id="KW-1134">Transmembrane beta strand</keyword>
<feature type="signal peptide" evidence="8">
    <location>
        <begin position="1"/>
        <end position="18"/>
    </location>
</feature>
<protein>
    <recommendedName>
        <fullName evidence="9">Outer membrane protein beta-barrel domain-containing protein</fullName>
    </recommendedName>
</protein>
<feature type="chain" id="PRO_5012826657" description="Outer membrane protein beta-barrel domain-containing protein" evidence="8">
    <location>
        <begin position="19"/>
        <end position="901"/>
    </location>
</feature>
<evidence type="ECO:0000256" key="5">
    <source>
        <dbReference type="ARBA" id="ARBA00022729"/>
    </source>
</evidence>
<dbReference type="Gene3D" id="2.60.40.1120">
    <property type="entry name" value="Carboxypeptidase-like, regulatory domain"/>
    <property type="match status" value="1"/>
</dbReference>
<proteinExistence type="predicted"/>
<evidence type="ECO:0000256" key="4">
    <source>
        <dbReference type="ARBA" id="ARBA00022692"/>
    </source>
</evidence>
<dbReference type="EMBL" id="FLUM01000003">
    <property type="protein sequence ID" value="SBW01531.1"/>
    <property type="molecule type" value="Genomic_DNA"/>
</dbReference>
<accession>A0A212JQ57</accession>
<evidence type="ECO:0000313" key="10">
    <source>
        <dbReference type="EMBL" id="SBW01531.1"/>
    </source>
</evidence>
<organism evidence="10">
    <name type="scientific">uncultured Dysgonomonas sp</name>
    <dbReference type="NCBI Taxonomy" id="206096"/>
    <lineage>
        <taxon>Bacteria</taxon>
        <taxon>Pseudomonadati</taxon>
        <taxon>Bacteroidota</taxon>
        <taxon>Bacteroidia</taxon>
        <taxon>Bacteroidales</taxon>
        <taxon>Dysgonomonadaceae</taxon>
        <taxon>Dysgonomonas</taxon>
        <taxon>environmental samples</taxon>
    </lineage>
</organism>
<keyword evidence="7" id="KW-0998">Cell outer membrane</keyword>
<keyword evidence="6" id="KW-0472">Membrane</keyword>
<dbReference type="PANTHER" id="PTHR30069">
    <property type="entry name" value="TONB-DEPENDENT OUTER MEMBRANE RECEPTOR"/>
    <property type="match status" value="1"/>
</dbReference>
<dbReference type="Gene3D" id="2.40.170.20">
    <property type="entry name" value="TonB-dependent receptor, beta-barrel domain"/>
    <property type="match status" value="1"/>
</dbReference>
<evidence type="ECO:0000256" key="1">
    <source>
        <dbReference type="ARBA" id="ARBA00004571"/>
    </source>
</evidence>
<dbReference type="InterPro" id="IPR039426">
    <property type="entry name" value="TonB-dep_rcpt-like"/>
</dbReference>
<dbReference type="GO" id="GO:0015344">
    <property type="term" value="F:siderophore uptake transmembrane transporter activity"/>
    <property type="evidence" value="ECO:0007669"/>
    <property type="project" value="TreeGrafter"/>
</dbReference>
<dbReference type="GO" id="GO:0009279">
    <property type="term" value="C:cell outer membrane"/>
    <property type="evidence" value="ECO:0007669"/>
    <property type="project" value="UniProtKB-SubCell"/>
</dbReference>
<dbReference type="SUPFAM" id="SSF49464">
    <property type="entry name" value="Carboxypeptidase regulatory domain-like"/>
    <property type="match status" value="1"/>
</dbReference>
<dbReference type="RefSeq" id="WP_296941671.1">
    <property type="nucleotide sequence ID" value="NZ_LT599032.1"/>
</dbReference>
<name>A0A212JQ57_9BACT</name>
<dbReference type="InterPro" id="IPR036942">
    <property type="entry name" value="Beta-barrel_TonB_sf"/>
</dbReference>
<dbReference type="Pfam" id="PF14905">
    <property type="entry name" value="OMP_b-brl_3"/>
    <property type="match status" value="1"/>
</dbReference>
<evidence type="ECO:0000256" key="8">
    <source>
        <dbReference type="SAM" id="SignalP"/>
    </source>
</evidence>
<dbReference type="AlphaFoldDB" id="A0A212JQ57"/>
<sequence>MRHLYLFILFMISLSSLAQTGKKEVRGYVQGAILDQKTKEPIASATIRLLNQSDSVYIQGVASDDKGKFRLSASPHKYILEVSFIGYKSFLQNFNTTAENPNYSAGDIYLEENTIELGAAVVEAQVPSILVRGDTIEYNAGSYSSQESDMLQDMLKNIPGVEVDANGNITANGKAISKILVDGKEFFGNDIPMALANLPANMIKKLQLYKEQSETAKVTGFRDKDPEQVLNLVVKEELKQSTFGDVKGGYGTDDKYANKILVNHMRGDNQLSFVGDMNNVSDDEYMSGMDNGIDKNKNVGMNAYMQVSEKFKIGGNVRYSDNENLMETKTNTQTFLSTGDRLSRQDMSSTNKRDNMNVGMNIQWRPDTLTTIFARSYVSFNNTESDQTSTNFSYVAEKDTTSGQSANRSKGDGYSINNYFTIGRKLNNKGRTVSLSFNNTLRKENSKGTNYSYTTYTGDAGDKVIDQRTNTDNNTNSYNVSMSYVEPLGKDYRLQLSYSYGSNDSERIRDVRKRDAEGNYTLIDSAYARNTKNTYINQNISLNFQATKEKYRYTIGFSVDPSHSRSKISLGDSIIDTLRQSVVNFSPSLNFSYTPNERTNIDFNYSGSTSQPGISQLSADTVIVNALSKYYGNPNLKPSYSNNFNVFYQKSDYESSRFLMLMAGFNYTFNNIVDYTLIDEQGNSINTYRNVSGNMGANINFMYNTPLKNKKFTVTNNSTGNYYKNIGYTNGEKAITHNVVLAEQVSVRFKNDKFETNLRAGVSYNMTRNNLTDLQDRNTTNYTLNHFALWRLPYDFILTSSINYSYYSGYEDDFKNSEMLWNASIAKQLLKKKRGTIKAQVFDILNDRNNITRYVSGNYMSDSRSNTINQYFLLTFSYKFNIIKGKKGGDEVDEVYEGGYY</sequence>
<evidence type="ECO:0000256" key="3">
    <source>
        <dbReference type="ARBA" id="ARBA00022452"/>
    </source>
</evidence>
<gene>
    <name evidence="10" type="ORF">KL86DYS1_30008</name>
</gene>
<evidence type="ECO:0000256" key="2">
    <source>
        <dbReference type="ARBA" id="ARBA00022448"/>
    </source>
</evidence>